<evidence type="ECO:0000313" key="2">
    <source>
        <dbReference type="RefSeq" id="XP_035665520.1"/>
    </source>
</evidence>
<dbReference type="AlphaFoldDB" id="A0A9J7HVX8"/>
<dbReference type="InterPro" id="IPR051515">
    <property type="entry name" value="IRG"/>
</dbReference>
<dbReference type="Proteomes" id="UP000001554">
    <property type="component" value="Unplaced"/>
</dbReference>
<dbReference type="KEGG" id="bfo:118408768"/>
<dbReference type="PANTHER" id="PTHR32341">
    <property type="entry name" value="INTERFERON-INDUCIBLE GTPASE"/>
    <property type="match status" value="1"/>
</dbReference>
<keyword evidence="1" id="KW-1185">Reference proteome</keyword>
<gene>
    <name evidence="2" type="primary">LOC118408768</name>
</gene>
<dbReference type="OrthoDB" id="422720at2759"/>
<dbReference type="GeneID" id="118408768"/>
<name>A0A9J7HVX8_BRAFL</name>
<organism evidence="1 2">
    <name type="scientific">Branchiostoma floridae</name>
    <name type="common">Florida lancelet</name>
    <name type="synonym">Amphioxus</name>
    <dbReference type="NCBI Taxonomy" id="7739"/>
    <lineage>
        <taxon>Eukaryota</taxon>
        <taxon>Metazoa</taxon>
        <taxon>Chordata</taxon>
        <taxon>Cephalochordata</taxon>
        <taxon>Leptocardii</taxon>
        <taxon>Amphioxiformes</taxon>
        <taxon>Branchiostomatidae</taxon>
        <taxon>Branchiostoma</taxon>
    </lineage>
</organism>
<dbReference type="Pfam" id="PF05049">
    <property type="entry name" value="IIGP"/>
    <property type="match status" value="1"/>
</dbReference>
<dbReference type="InterPro" id="IPR007743">
    <property type="entry name" value="Immunity-related_GTPase-like"/>
</dbReference>
<protein>
    <submittedName>
        <fullName evidence="2">Uncharacterized protein LOC118408768</fullName>
    </submittedName>
</protein>
<dbReference type="GO" id="GO:0016020">
    <property type="term" value="C:membrane"/>
    <property type="evidence" value="ECO:0007669"/>
    <property type="project" value="InterPro"/>
</dbReference>
<accession>A0A9J7HVX8</accession>
<proteinExistence type="predicted"/>
<reference evidence="2" key="1">
    <citation type="submission" date="2025-08" db="UniProtKB">
        <authorList>
            <consortium name="RefSeq"/>
        </authorList>
    </citation>
    <scope>IDENTIFICATION</scope>
    <source>
        <strain evidence="2">S238N-H82</strain>
        <tissue evidence="2">Testes</tissue>
    </source>
</reference>
<dbReference type="RefSeq" id="XP_035665520.1">
    <property type="nucleotide sequence ID" value="XM_035809627.1"/>
</dbReference>
<evidence type="ECO:0000313" key="1">
    <source>
        <dbReference type="Proteomes" id="UP000001554"/>
    </source>
</evidence>
<sequence>MQRVKQSLADAIQEKLCAEGCTTTVKLDDIFLISGKWEDVMRGAYDMVRLRQAMMKELSELQKQAFIMLCRDYSPKMISIKSALLKQMVWTQAVQSGALRPWSGLMVDTPVDLEKIRKFCGVYKQCFGLDEASLEDLAELSATNKESIQESAEHKLPMCNGLLGTTDPPPPSSIRGLVGMVASDGSTLMTLEIANYSFETALNYVTVFEGKAMHVIAHFLRKIISEQAECAQALHEELFLTK</sequence>
<dbReference type="PANTHER" id="PTHR32341:SF9">
    <property type="entry name" value="IMMUNITY-RELATED GTPASE FAMILY M PROTEIN"/>
    <property type="match status" value="1"/>
</dbReference>
<dbReference type="GO" id="GO:0005525">
    <property type="term" value="F:GTP binding"/>
    <property type="evidence" value="ECO:0007669"/>
    <property type="project" value="InterPro"/>
</dbReference>